<keyword evidence="4" id="KW-0732">Signal</keyword>
<dbReference type="InterPro" id="IPR044925">
    <property type="entry name" value="His-Me_finger_sf"/>
</dbReference>
<dbReference type="EMBL" id="DXHV01000083">
    <property type="protein sequence ID" value="HIW01589.1"/>
    <property type="molecule type" value="Genomic_DNA"/>
</dbReference>
<accession>A0A9D1PZI8</accession>
<gene>
    <name evidence="5" type="ORF">H9894_10460</name>
</gene>
<comment type="caution">
    <text evidence="5">The sequence shown here is derived from an EMBL/GenBank/DDBJ whole genome shotgun (WGS) entry which is preliminary data.</text>
</comment>
<reference evidence="5" key="1">
    <citation type="journal article" date="2021" name="PeerJ">
        <title>Extensive microbial diversity within the chicken gut microbiome revealed by metagenomics and culture.</title>
        <authorList>
            <person name="Gilroy R."/>
            <person name="Ravi A."/>
            <person name="Getino M."/>
            <person name="Pursley I."/>
            <person name="Horton D.L."/>
            <person name="Alikhan N.F."/>
            <person name="Baker D."/>
            <person name="Gharbi K."/>
            <person name="Hall N."/>
            <person name="Watson M."/>
            <person name="Adriaenssens E.M."/>
            <person name="Foster-Nyarko E."/>
            <person name="Jarju S."/>
            <person name="Secka A."/>
            <person name="Antonio M."/>
            <person name="Oren A."/>
            <person name="Chaudhuri R.R."/>
            <person name="La Ragione R."/>
            <person name="Hildebrand F."/>
            <person name="Pallen M.J."/>
        </authorList>
    </citation>
    <scope>NUCLEOTIDE SEQUENCE</scope>
    <source>
        <strain evidence="5">ChiHecec2B26-446</strain>
    </source>
</reference>
<dbReference type="PANTHER" id="PTHR33607">
    <property type="entry name" value="ENDONUCLEASE-1"/>
    <property type="match status" value="1"/>
</dbReference>
<evidence type="ECO:0000313" key="6">
    <source>
        <dbReference type="Proteomes" id="UP000886752"/>
    </source>
</evidence>
<keyword evidence="5" id="KW-0255">Endonuclease</keyword>
<dbReference type="GO" id="GO:0016787">
    <property type="term" value="F:hydrolase activity"/>
    <property type="evidence" value="ECO:0007669"/>
    <property type="project" value="UniProtKB-KW"/>
</dbReference>
<name>A0A9D1PZI8_9BACT</name>
<sequence>MNTLFFPFLKRAACALAVAASLSLPTAAQAQGNTTNDSFNTAKRLLERQVYHDHRVTLYCGASFDNRKNIDLPSGFVTPSHARRALRVEWEHAVPAENFGRAFREWREGDAQCVSNKGKAFKGRRCAEKVNQRYRYMQADMYNLFPAIGAVNAVRGNKQYSELPGTAPTFGSCEARVDGNRFEPPARARGAVARAALYMADSYPEYRLSRQQQRLFTAWDRQYPVDAWECTRTRRIEKLQGNENRFVKRACQERNLW</sequence>
<keyword evidence="2" id="KW-0540">Nuclease</keyword>
<dbReference type="InterPro" id="IPR007346">
    <property type="entry name" value="Endonuclease-I"/>
</dbReference>
<dbReference type="Proteomes" id="UP000886752">
    <property type="component" value="Unassembled WGS sequence"/>
</dbReference>
<evidence type="ECO:0000313" key="5">
    <source>
        <dbReference type="EMBL" id="HIW01589.1"/>
    </source>
</evidence>
<evidence type="ECO:0000256" key="2">
    <source>
        <dbReference type="ARBA" id="ARBA00022722"/>
    </source>
</evidence>
<evidence type="ECO:0000256" key="4">
    <source>
        <dbReference type="SAM" id="SignalP"/>
    </source>
</evidence>
<organism evidence="5 6">
    <name type="scientific">Candidatus Desulfovibrio intestinipullorum</name>
    <dbReference type="NCBI Taxonomy" id="2838536"/>
    <lineage>
        <taxon>Bacteria</taxon>
        <taxon>Pseudomonadati</taxon>
        <taxon>Thermodesulfobacteriota</taxon>
        <taxon>Desulfovibrionia</taxon>
        <taxon>Desulfovibrionales</taxon>
        <taxon>Desulfovibrionaceae</taxon>
        <taxon>Desulfovibrio</taxon>
    </lineage>
</organism>
<proteinExistence type="inferred from homology"/>
<comment type="similarity">
    <text evidence="1">Belongs to the EndA/NucM nuclease family.</text>
</comment>
<evidence type="ECO:0000256" key="3">
    <source>
        <dbReference type="ARBA" id="ARBA00022801"/>
    </source>
</evidence>
<dbReference type="PANTHER" id="PTHR33607:SF2">
    <property type="entry name" value="ENDONUCLEASE-1"/>
    <property type="match status" value="1"/>
</dbReference>
<evidence type="ECO:0000256" key="1">
    <source>
        <dbReference type="ARBA" id="ARBA00006429"/>
    </source>
</evidence>
<dbReference type="Pfam" id="PF04231">
    <property type="entry name" value="Endonuclease_1"/>
    <property type="match status" value="1"/>
</dbReference>
<keyword evidence="3" id="KW-0378">Hydrolase</keyword>
<feature type="signal peptide" evidence="4">
    <location>
        <begin position="1"/>
        <end position="30"/>
    </location>
</feature>
<feature type="chain" id="PRO_5038887468" evidence="4">
    <location>
        <begin position="31"/>
        <end position="257"/>
    </location>
</feature>
<reference evidence="5" key="2">
    <citation type="submission" date="2021-04" db="EMBL/GenBank/DDBJ databases">
        <authorList>
            <person name="Gilroy R."/>
        </authorList>
    </citation>
    <scope>NUCLEOTIDE SEQUENCE</scope>
    <source>
        <strain evidence="5">ChiHecec2B26-446</strain>
    </source>
</reference>
<dbReference type="SUPFAM" id="SSF54060">
    <property type="entry name" value="His-Me finger endonucleases"/>
    <property type="match status" value="1"/>
</dbReference>
<dbReference type="GO" id="GO:0004519">
    <property type="term" value="F:endonuclease activity"/>
    <property type="evidence" value="ECO:0007669"/>
    <property type="project" value="UniProtKB-KW"/>
</dbReference>
<protein>
    <submittedName>
        <fullName evidence="5">Endonuclease</fullName>
    </submittedName>
</protein>
<dbReference type="AlphaFoldDB" id="A0A9D1PZI8"/>